<sequence>MPQYVLRGGDFHAEITQRGAALRVLRHAGRDVVATWPEAGPVPHYSGTLLAPWPNRLGNGRYTFGGETLTVPINEPERGHALHGLVAFADWEAVEVSTVEDDQSLARFEHVIEPTPGYPFRVALQVGYSLTAEGLTTTLTAENVGDRLAPYGCGPHPWLIADGGAETGWALELPAERVLLTDETLLPLSLGPVDGTPYDFRVPRELADTVLDHAFTGLDTAPGGTTQVRLRGAAGGVQIAWDATAMPWVQVCTGTGFGHRGIAVEPMTCPPDAFNSGTDLVVLSPGDKHEVSWTVSVL</sequence>
<evidence type="ECO:0000313" key="1">
    <source>
        <dbReference type="EMBL" id="MFC6080601.1"/>
    </source>
</evidence>
<dbReference type="InterPro" id="IPR008183">
    <property type="entry name" value="Aldose_1/G6P_1-epimerase"/>
</dbReference>
<accession>A0ABW1NBT4</accession>
<dbReference type="EMBL" id="JBHSRF010000005">
    <property type="protein sequence ID" value="MFC6080601.1"/>
    <property type="molecule type" value="Genomic_DNA"/>
</dbReference>
<evidence type="ECO:0000313" key="2">
    <source>
        <dbReference type="Proteomes" id="UP001596137"/>
    </source>
</evidence>
<keyword evidence="2" id="KW-1185">Reference proteome</keyword>
<dbReference type="InterPro" id="IPR011013">
    <property type="entry name" value="Gal_mutarotase_sf_dom"/>
</dbReference>
<reference evidence="2" key="1">
    <citation type="journal article" date="2019" name="Int. J. Syst. Evol. Microbiol.">
        <title>The Global Catalogue of Microorganisms (GCM) 10K type strain sequencing project: providing services to taxonomists for standard genome sequencing and annotation.</title>
        <authorList>
            <consortium name="The Broad Institute Genomics Platform"/>
            <consortium name="The Broad Institute Genome Sequencing Center for Infectious Disease"/>
            <person name="Wu L."/>
            <person name="Ma J."/>
        </authorList>
    </citation>
    <scope>NUCLEOTIDE SEQUENCE [LARGE SCALE GENOMIC DNA]</scope>
    <source>
        <strain evidence="2">JCM 30346</strain>
    </source>
</reference>
<comment type="caution">
    <text evidence="1">The sequence shown here is derived from an EMBL/GenBank/DDBJ whole genome shotgun (WGS) entry which is preliminary data.</text>
</comment>
<dbReference type="PANTHER" id="PTHR10091">
    <property type="entry name" value="ALDOSE-1-EPIMERASE"/>
    <property type="match status" value="1"/>
</dbReference>
<dbReference type="InterPro" id="IPR037480">
    <property type="entry name" value="YihR-like"/>
</dbReference>
<dbReference type="Gene3D" id="2.70.98.10">
    <property type="match status" value="1"/>
</dbReference>
<organism evidence="1 2">
    <name type="scientific">Sphaerisporangium aureirubrum</name>
    <dbReference type="NCBI Taxonomy" id="1544736"/>
    <lineage>
        <taxon>Bacteria</taxon>
        <taxon>Bacillati</taxon>
        <taxon>Actinomycetota</taxon>
        <taxon>Actinomycetes</taxon>
        <taxon>Streptosporangiales</taxon>
        <taxon>Streptosporangiaceae</taxon>
        <taxon>Sphaerisporangium</taxon>
    </lineage>
</organism>
<dbReference type="SUPFAM" id="SSF74650">
    <property type="entry name" value="Galactose mutarotase-like"/>
    <property type="match status" value="1"/>
</dbReference>
<dbReference type="CDD" id="cd09022">
    <property type="entry name" value="Aldose_epim_Ec_YihR"/>
    <property type="match status" value="1"/>
</dbReference>
<dbReference type="Proteomes" id="UP001596137">
    <property type="component" value="Unassembled WGS sequence"/>
</dbReference>
<protein>
    <submittedName>
        <fullName evidence="1">Aldose 1-epimerase family protein</fullName>
    </submittedName>
</protein>
<dbReference type="PANTHER" id="PTHR10091:SF0">
    <property type="entry name" value="GALACTOSE MUTAROTASE"/>
    <property type="match status" value="1"/>
</dbReference>
<proteinExistence type="predicted"/>
<name>A0ABW1NBT4_9ACTN</name>
<dbReference type="InterPro" id="IPR014718">
    <property type="entry name" value="GH-type_carb-bd"/>
</dbReference>
<dbReference type="Pfam" id="PF01263">
    <property type="entry name" value="Aldose_epim"/>
    <property type="match status" value="1"/>
</dbReference>
<gene>
    <name evidence="1" type="ORF">ACFP1K_05490</name>
</gene>
<dbReference type="RefSeq" id="WP_380747548.1">
    <property type="nucleotide sequence ID" value="NZ_JBHSRF010000005.1"/>
</dbReference>